<keyword evidence="1" id="KW-0732">Signal</keyword>
<feature type="signal peptide" evidence="1">
    <location>
        <begin position="1"/>
        <end position="24"/>
    </location>
</feature>
<dbReference type="EMBL" id="EU163871">
    <property type="protein sequence ID" value="ABY26680.1"/>
    <property type="molecule type" value="mRNA"/>
</dbReference>
<name>A0A0U1S9P8_LYCMC</name>
<feature type="chain" id="PRO_5006829102" evidence="1">
    <location>
        <begin position="25"/>
        <end position="85"/>
    </location>
</feature>
<protein>
    <submittedName>
        <fullName evidence="2">VP2.1</fullName>
    </submittedName>
</protein>
<reference evidence="2" key="1">
    <citation type="submission" date="2007-09" db="EMBL/GenBank/DDBJ databases">
        <title>Toxic transcriptome analysis of Lychas mucronatus: molecular mechanisms regulating diversity of scorpion venom peptides.</title>
        <authorList>
            <person name="Li W."/>
            <person name="Ma Y."/>
            <person name="Cao Z."/>
        </authorList>
    </citation>
    <scope>NUCLEOTIDE SEQUENCE</scope>
    <source>
        <tissue evidence="2">Venom gland</tissue>
    </source>
</reference>
<organism evidence="2">
    <name type="scientific">Lychas mucronatus</name>
    <name type="common">Chinese swimming scorpion</name>
    <dbReference type="NCBI Taxonomy" id="172552"/>
    <lineage>
        <taxon>Eukaryota</taxon>
        <taxon>Metazoa</taxon>
        <taxon>Ecdysozoa</taxon>
        <taxon>Arthropoda</taxon>
        <taxon>Chelicerata</taxon>
        <taxon>Arachnida</taxon>
        <taxon>Scorpiones</taxon>
        <taxon>Buthida</taxon>
        <taxon>Buthoidea</taxon>
        <taxon>Buthidae</taxon>
        <taxon>Lychas</taxon>
    </lineage>
</organism>
<sequence length="85" mass="9589">MKRSSLAIIIVSIIVLSLWSETEARKNRRCSLRCSNRPKGCHVVCSWDFGKREITDSVDEDASAKDDEGIFEKLANADLNDDDDE</sequence>
<accession>A0A0U1S9P8</accession>
<evidence type="ECO:0000313" key="2">
    <source>
        <dbReference type="EMBL" id="ABY26680.1"/>
    </source>
</evidence>
<dbReference type="AlphaFoldDB" id="A0A0U1S9P8"/>
<proteinExistence type="evidence at transcript level"/>
<evidence type="ECO:0000256" key="1">
    <source>
        <dbReference type="SAM" id="SignalP"/>
    </source>
</evidence>